<feature type="domain" description="Tify" evidence="3">
    <location>
        <begin position="35"/>
        <end position="70"/>
    </location>
</feature>
<dbReference type="GeneID" id="118348502"/>
<dbReference type="KEGG" id="jre:118348502"/>
<dbReference type="PROSITE" id="PS51320">
    <property type="entry name" value="TIFY"/>
    <property type="match status" value="1"/>
</dbReference>
<protein>
    <recommendedName>
        <fullName evidence="2">Protein TIFY</fullName>
    </recommendedName>
    <alternativeName>
        <fullName evidence="2">Jasmonate ZIM domain-containing protein</fullName>
    </alternativeName>
</protein>
<keyword evidence="2" id="KW-0539">Nucleus</keyword>
<evidence type="ECO:0000256" key="2">
    <source>
        <dbReference type="RuleBase" id="RU369065"/>
    </source>
</evidence>
<proteinExistence type="inferred from homology"/>
<gene>
    <name evidence="5" type="primary">LOC118348502</name>
</gene>
<organism evidence="4 5">
    <name type="scientific">Juglans regia</name>
    <name type="common">English walnut</name>
    <dbReference type="NCBI Taxonomy" id="51240"/>
    <lineage>
        <taxon>Eukaryota</taxon>
        <taxon>Viridiplantae</taxon>
        <taxon>Streptophyta</taxon>
        <taxon>Embryophyta</taxon>
        <taxon>Tracheophyta</taxon>
        <taxon>Spermatophyta</taxon>
        <taxon>Magnoliopsida</taxon>
        <taxon>eudicotyledons</taxon>
        <taxon>Gunneridae</taxon>
        <taxon>Pentapetalae</taxon>
        <taxon>rosids</taxon>
        <taxon>fabids</taxon>
        <taxon>Fagales</taxon>
        <taxon>Juglandaceae</taxon>
        <taxon>Juglans</taxon>
    </lineage>
</organism>
<evidence type="ECO:0000259" key="3">
    <source>
        <dbReference type="PROSITE" id="PS51320"/>
    </source>
</evidence>
<comment type="function">
    <text evidence="2">Repressor of jasmonate responses.</text>
</comment>
<dbReference type="AlphaFoldDB" id="A0A6P9EFX0"/>
<dbReference type="GO" id="GO:0031347">
    <property type="term" value="P:regulation of defense response"/>
    <property type="evidence" value="ECO:0007669"/>
    <property type="project" value="UniProtKB-UniRule"/>
</dbReference>
<dbReference type="SMART" id="SM00979">
    <property type="entry name" value="TIFY"/>
    <property type="match status" value="1"/>
</dbReference>
<dbReference type="RefSeq" id="XP_035546236.1">
    <property type="nucleotide sequence ID" value="XM_035690343.1"/>
</dbReference>
<reference evidence="5" key="1">
    <citation type="submission" date="2025-08" db="UniProtKB">
        <authorList>
            <consortium name="RefSeq"/>
        </authorList>
    </citation>
    <scope>IDENTIFICATION</scope>
    <source>
        <tissue evidence="5">Leaves</tissue>
    </source>
</reference>
<name>A0A6P9EFX0_JUGRE</name>
<accession>A0A6P9EFX0</accession>
<dbReference type="OrthoDB" id="1937734at2759"/>
<evidence type="ECO:0000313" key="5">
    <source>
        <dbReference type="RefSeq" id="XP_035546236.1"/>
    </source>
</evidence>
<dbReference type="Proteomes" id="UP000235220">
    <property type="component" value="Chromosome 5"/>
</dbReference>
<dbReference type="Pfam" id="PF06200">
    <property type="entry name" value="tify"/>
    <property type="match status" value="1"/>
</dbReference>
<dbReference type="PANTHER" id="PTHR33077">
    <property type="entry name" value="PROTEIN TIFY 4A-RELATED-RELATED"/>
    <property type="match status" value="1"/>
</dbReference>
<comment type="domain">
    <text evidence="2">The jas domain is required for interaction with COI1.</text>
</comment>
<dbReference type="GO" id="GO:2000022">
    <property type="term" value="P:regulation of jasmonic acid mediated signaling pathway"/>
    <property type="evidence" value="ECO:0007669"/>
    <property type="project" value="UniProtKB-UniRule"/>
</dbReference>
<dbReference type="PANTHER" id="PTHR33077:SF140">
    <property type="entry name" value="PROTEIN TIFY 10B"/>
    <property type="match status" value="1"/>
</dbReference>
<dbReference type="InterPro" id="IPR040390">
    <property type="entry name" value="TIFY/JAZ"/>
</dbReference>
<dbReference type="InParanoid" id="A0A6P9EFX0"/>
<comment type="similarity">
    <text evidence="1 2">Belongs to the TIFY/JAZ family.</text>
</comment>
<sequence>MDFFPQPSGFAASLPKEEVPKIATDSSRVDKSAKAELERAQMTIFYARKAIVFNEFQTEKAKEVMRLASQGSSQSNPNSQNAFAASKLARIDSNSTIGTSSTIVPPSLDNKTILEHI</sequence>
<comment type="subcellular location">
    <subcellularLocation>
        <location evidence="2">Nucleus</location>
    </subcellularLocation>
</comment>
<keyword evidence="4" id="KW-1185">Reference proteome</keyword>
<dbReference type="GO" id="GO:0005634">
    <property type="term" value="C:nucleus"/>
    <property type="evidence" value="ECO:0007669"/>
    <property type="project" value="UniProtKB-SubCell"/>
</dbReference>
<dbReference type="InterPro" id="IPR010399">
    <property type="entry name" value="Tify_dom"/>
</dbReference>
<evidence type="ECO:0000313" key="4">
    <source>
        <dbReference type="Proteomes" id="UP000235220"/>
    </source>
</evidence>
<dbReference type="GO" id="GO:0009611">
    <property type="term" value="P:response to wounding"/>
    <property type="evidence" value="ECO:0007669"/>
    <property type="project" value="UniProtKB-UniRule"/>
</dbReference>
<evidence type="ECO:0000256" key="1">
    <source>
        <dbReference type="ARBA" id="ARBA00008614"/>
    </source>
</evidence>
<keyword evidence="2" id="KW-1184">Jasmonic acid signaling pathway</keyword>